<dbReference type="EMBL" id="JBHTNF010000018">
    <property type="protein sequence ID" value="MFD1330158.1"/>
    <property type="molecule type" value="Genomic_DNA"/>
</dbReference>
<protein>
    <submittedName>
        <fullName evidence="1">Uncharacterized protein</fullName>
    </submittedName>
</protein>
<dbReference type="RefSeq" id="WP_374841294.1">
    <property type="nucleotide sequence ID" value="NZ_JBHEEW010000022.1"/>
</dbReference>
<comment type="caution">
    <text evidence="1">The sequence shown here is derived from an EMBL/GenBank/DDBJ whole genome shotgun (WGS) entry which is preliminary data.</text>
</comment>
<evidence type="ECO:0000313" key="1">
    <source>
        <dbReference type="EMBL" id="MFD1330158.1"/>
    </source>
</evidence>
<organism evidence="1 2">
    <name type="scientific">Mycoplana ramosa</name>
    <name type="common">Mycoplana bullata</name>
    <dbReference type="NCBI Taxonomy" id="40837"/>
    <lineage>
        <taxon>Bacteria</taxon>
        <taxon>Pseudomonadati</taxon>
        <taxon>Pseudomonadota</taxon>
        <taxon>Alphaproteobacteria</taxon>
        <taxon>Hyphomicrobiales</taxon>
        <taxon>Rhizobiaceae</taxon>
        <taxon>Mycoplana</taxon>
    </lineage>
</organism>
<accession>A0ABW3Z1Y6</accession>
<sequence>MSGQTQKLWILVRALCAVALLSVGFAHKPPVLDVPGGIALSNHQYVLPDGSLPDNCLSLGGGQDDGGLILGKDCEACRLSATTALPGPADTLGEQMPRERERRAPIRTQAFFHRLFPPNAPPRGPPSGLLARAAADLTAAVSPSRAGMTV</sequence>
<evidence type="ECO:0000313" key="2">
    <source>
        <dbReference type="Proteomes" id="UP001597173"/>
    </source>
</evidence>
<gene>
    <name evidence="1" type="ORF">ACFQ33_19910</name>
</gene>
<name>A0ABW3Z1Y6_MYCRA</name>
<keyword evidence="2" id="KW-1185">Reference proteome</keyword>
<dbReference type="Proteomes" id="UP001597173">
    <property type="component" value="Unassembled WGS sequence"/>
</dbReference>
<proteinExistence type="predicted"/>
<reference evidence="2" key="1">
    <citation type="journal article" date="2019" name="Int. J. Syst. Evol. Microbiol.">
        <title>The Global Catalogue of Microorganisms (GCM) 10K type strain sequencing project: providing services to taxonomists for standard genome sequencing and annotation.</title>
        <authorList>
            <consortium name="The Broad Institute Genomics Platform"/>
            <consortium name="The Broad Institute Genome Sequencing Center for Infectious Disease"/>
            <person name="Wu L."/>
            <person name="Ma J."/>
        </authorList>
    </citation>
    <scope>NUCLEOTIDE SEQUENCE [LARGE SCALE GENOMIC DNA]</scope>
    <source>
        <strain evidence="2">CCUG 55609</strain>
    </source>
</reference>